<comment type="caution">
    <text evidence="1">The sequence shown here is derived from an EMBL/GenBank/DDBJ whole genome shotgun (WGS) entry which is preliminary data.</text>
</comment>
<evidence type="ECO:0000313" key="2">
    <source>
        <dbReference type="Proteomes" id="UP000638353"/>
    </source>
</evidence>
<evidence type="ECO:0000313" key="1">
    <source>
        <dbReference type="EMBL" id="GHC82875.1"/>
    </source>
</evidence>
<dbReference type="EMBL" id="BMVC01000002">
    <property type="protein sequence ID" value="GHC82875.1"/>
    <property type="molecule type" value="Genomic_DNA"/>
</dbReference>
<organism evidence="1 2">
    <name type="scientific">Streptomyces finlayi</name>
    <dbReference type="NCBI Taxonomy" id="67296"/>
    <lineage>
        <taxon>Bacteria</taxon>
        <taxon>Bacillati</taxon>
        <taxon>Actinomycetota</taxon>
        <taxon>Actinomycetes</taxon>
        <taxon>Kitasatosporales</taxon>
        <taxon>Streptomycetaceae</taxon>
        <taxon>Streptomyces</taxon>
    </lineage>
</organism>
<proteinExistence type="predicted"/>
<accession>A0A918WU52</accession>
<reference evidence="1" key="2">
    <citation type="submission" date="2020-09" db="EMBL/GenBank/DDBJ databases">
        <authorList>
            <person name="Sun Q."/>
            <person name="Ohkuma M."/>
        </authorList>
    </citation>
    <scope>NUCLEOTIDE SEQUENCE</scope>
    <source>
        <strain evidence="1">JCM 4637</strain>
    </source>
</reference>
<dbReference type="Proteomes" id="UP000638353">
    <property type="component" value="Unassembled WGS sequence"/>
</dbReference>
<dbReference type="AlphaFoldDB" id="A0A918WU52"/>
<gene>
    <name evidence="1" type="ORF">GCM10010334_11490</name>
</gene>
<reference evidence="1" key="1">
    <citation type="journal article" date="2014" name="Int. J. Syst. Evol. Microbiol.">
        <title>Complete genome sequence of Corynebacterium casei LMG S-19264T (=DSM 44701T), isolated from a smear-ripened cheese.</title>
        <authorList>
            <consortium name="US DOE Joint Genome Institute (JGI-PGF)"/>
            <person name="Walter F."/>
            <person name="Albersmeier A."/>
            <person name="Kalinowski J."/>
            <person name="Ruckert C."/>
        </authorList>
    </citation>
    <scope>NUCLEOTIDE SEQUENCE</scope>
    <source>
        <strain evidence="1">JCM 4637</strain>
    </source>
</reference>
<name>A0A918WU52_9ACTN</name>
<sequence>MRYCKAFIGQYGTRPCLRRTITVRHKARVPCCTDRVRGLLAVVAAGAYACLYRCASGLTALRAGSWGCVMDVRQNTAARKRVVATASATGAAAAFSDVPVSDALARMRAHAFSHQSVEGAGPW</sequence>
<protein>
    <submittedName>
        <fullName evidence="1">Uncharacterized protein</fullName>
    </submittedName>
</protein>